<proteinExistence type="predicted"/>
<comment type="caution">
    <text evidence="2">The sequence shown here is derived from an EMBL/GenBank/DDBJ whole genome shotgun (WGS) entry which is preliminary data.</text>
</comment>
<organism evidence="2 3">
    <name type="scientific">Culter alburnus</name>
    <name type="common">Topmouth culter</name>
    <dbReference type="NCBI Taxonomy" id="194366"/>
    <lineage>
        <taxon>Eukaryota</taxon>
        <taxon>Metazoa</taxon>
        <taxon>Chordata</taxon>
        <taxon>Craniata</taxon>
        <taxon>Vertebrata</taxon>
        <taxon>Euteleostomi</taxon>
        <taxon>Actinopterygii</taxon>
        <taxon>Neopterygii</taxon>
        <taxon>Teleostei</taxon>
        <taxon>Ostariophysi</taxon>
        <taxon>Cypriniformes</taxon>
        <taxon>Xenocyprididae</taxon>
        <taxon>Xenocypridinae</taxon>
        <taxon>Culter</taxon>
    </lineage>
</organism>
<evidence type="ECO:0000313" key="3">
    <source>
        <dbReference type="Proteomes" id="UP001479290"/>
    </source>
</evidence>
<evidence type="ECO:0000313" key="2">
    <source>
        <dbReference type="EMBL" id="KAK9979873.1"/>
    </source>
</evidence>
<evidence type="ECO:0000256" key="1">
    <source>
        <dbReference type="SAM" id="MobiDB-lite"/>
    </source>
</evidence>
<feature type="compositionally biased region" description="Acidic residues" evidence="1">
    <location>
        <begin position="22"/>
        <end position="42"/>
    </location>
</feature>
<feature type="non-terminal residue" evidence="2">
    <location>
        <position position="56"/>
    </location>
</feature>
<name>A0AAW2B3E7_CULAL</name>
<dbReference type="EMBL" id="JAWDJR010000002">
    <property type="protein sequence ID" value="KAK9979873.1"/>
    <property type="molecule type" value="Genomic_DNA"/>
</dbReference>
<feature type="compositionally biased region" description="Basic and acidic residues" evidence="1">
    <location>
        <begin position="1"/>
        <end position="16"/>
    </location>
</feature>
<accession>A0AAW2B3E7</accession>
<dbReference type="AlphaFoldDB" id="A0AAW2B3E7"/>
<feature type="region of interest" description="Disordered" evidence="1">
    <location>
        <begin position="1"/>
        <end position="56"/>
    </location>
</feature>
<protein>
    <submittedName>
        <fullName evidence="2">Uncharacterized protein</fullName>
    </submittedName>
</protein>
<gene>
    <name evidence="2" type="ORF">ABG768_013281</name>
</gene>
<sequence length="56" mass="6596">MDTRQFYGRKEHDRAVRVIPSDSEDSELEESENEDSEVEESHEDWIPESGLRDSLE</sequence>
<reference evidence="2 3" key="1">
    <citation type="submission" date="2024-05" db="EMBL/GenBank/DDBJ databases">
        <title>A high-quality chromosomal-level genome assembly of Topmouth culter (Culter alburnus).</title>
        <authorList>
            <person name="Zhao H."/>
        </authorList>
    </citation>
    <scope>NUCLEOTIDE SEQUENCE [LARGE SCALE GENOMIC DNA]</scope>
    <source>
        <strain evidence="2">CATC2023</strain>
        <tissue evidence="2">Muscle</tissue>
    </source>
</reference>
<dbReference type="Proteomes" id="UP001479290">
    <property type="component" value="Unassembled WGS sequence"/>
</dbReference>
<keyword evidence="3" id="KW-1185">Reference proteome</keyword>